<organism evidence="1">
    <name type="scientific">Anguilla anguilla</name>
    <name type="common">European freshwater eel</name>
    <name type="synonym">Muraena anguilla</name>
    <dbReference type="NCBI Taxonomy" id="7936"/>
    <lineage>
        <taxon>Eukaryota</taxon>
        <taxon>Metazoa</taxon>
        <taxon>Chordata</taxon>
        <taxon>Craniata</taxon>
        <taxon>Vertebrata</taxon>
        <taxon>Euteleostomi</taxon>
        <taxon>Actinopterygii</taxon>
        <taxon>Neopterygii</taxon>
        <taxon>Teleostei</taxon>
        <taxon>Anguilliformes</taxon>
        <taxon>Anguillidae</taxon>
        <taxon>Anguilla</taxon>
    </lineage>
</organism>
<reference evidence="1" key="1">
    <citation type="submission" date="2014-11" db="EMBL/GenBank/DDBJ databases">
        <authorList>
            <person name="Amaro Gonzalez C."/>
        </authorList>
    </citation>
    <scope>NUCLEOTIDE SEQUENCE</scope>
</reference>
<dbReference type="EMBL" id="GBXM01025007">
    <property type="protein sequence ID" value="JAH83570.1"/>
    <property type="molecule type" value="Transcribed_RNA"/>
</dbReference>
<protein>
    <submittedName>
        <fullName evidence="1">Uncharacterized protein</fullName>
    </submittedName>
</protein>
<sequence length="54" mass="6275">MNISYKNYDNLTCINQISASVPNQPWPLTITNAYADKNAFKIKFHALHFSSWEK</sequence>
<name>A0A0E9W1X5_ANGAN</name>
<proteinExistence type="predicted"/>
<dbReference type="AlphaFoldDB" id="A0A0E9W1X5"/>
<evidence type="ECO:0000313" key="1">
    <source>
        <dbReference type="EMBL" id="JAH83570.1"/>
    </source>
</evidence>
<accession>A0A0E9W1X5</accession>
<reference evidence="1" key="2">
    <citation type="journal article" date="2015" name="Fish Shellfish Immunol.">
        <title>Early steps in the European eel (Anguilla anguilla)-Vibrio vulnificus interaction in the gills: Role of the RtxA13 toxin.</title>
        <authorList>
            <person name="Callol A."/>
            <person name="Pajuelo D."/>
            <person name="Ebbesson L."/>
            <person name="Teles M."/>
            <person name="MacKenzie S."/>
            <person name="Amaro C."/>
        </authorList>
    </citation>
    <scope>NUCLEOTIDE SEQUENCE</scope>
</reference>